<feature type="compositionally biased region" description="Basic and acidic residues" evidence="1">
    <location>
        <begin position="965"/>
        <end position="975"/>
    </location>
</feature>
<reference evidence="3" key="1">
    <citation type="submission" date="2022-07" db="EMBL/GenBank/DDBJ databases">
        <title>Genome Sequence of Leucocoprinus birnbaumii.</title>
        <authorList>
            <person name="Buettner E."/>
        </authorList>
    </citation>
    <scope>NUCLEOTIDE SEQUENCE</scope>
    <source>
        <strain evidence="3">VT141</strain>
    </source>
</reference>
<feature type="compositionally biased region" description="Polar residues" evidence="1">
    <location>
        <begin position="470"/>
        <end position="482"/>
    </location>
</feature>
<accession>A0AAD5VWZ9</accession>
<feature type="transmembrane region" description="Helical" evidence="2">
    <location>
        <begin position="33"/>
        <end position="56"/>
    </location>
</feature>
<feature type="region of interest" description="Disordered" evidence="1">
    <location>
        <begin position="950"/>
        <end position="999"/>
    </location>
</feature>
<feature type="transmembrane region" description="Helical" evidence="2">
    <location>
        <begin position="68"/>
        <end position="89"/>
    </location>
</feature>
<feature type="transmembrane region" description="Helical" evidence="2">
    <location>
        <begin position="319"/>
        <end position="341"/>
    </location>
</feature>
<feature type="transmembrane region" description="Helical" evidence="2">
    <location>
        <begin position="353"/>
        <end position="376"/>
    </location>
</feature>
<name>A0AAD5VWZ9_9AGAR</name>
<keyword evidence="2" id="KW-0812">Transmembrane</keyword>
<evidence type="ECO:0000313" key="3">
    <source>
        <dbReference type="EMBL" id="KAJ3572268.1"/>
    </source>
</evidence>
<protein>
    <submittedName>
        <fullName evidence="3">Uncharacterized protein</fullName>
    </submittedName>
</protein>
<dbReference type="EMBL" id="JANIEX010000149">
    <property type="protein sequence ID" value="KAJ3572268.1"/>
    <property type="molecule type" value="Genomic_DNA"/>
</dbReference>
<keyword evidence="2" id="KW-0472">Membrane</keyword>
<keyword evidence="4" id="KW-1185">Reference proteome</keyword>
<organism evidence="3 4">
    <name type="scientific">Leucocoprinus birnbaumii</name>
    <dbReference type="NCBI Taxonomy" id="56174"/>
    <lineage>
        <taxon>Eukaryota</taxon>
        <taxon>Fungi</taxon>
        <taxon>Dikarya</taxon>
        <taxon>Basidiomycota</taxon>
        <taxon>Agaricomycotina</taxon>
        <taxon>Agaricomycetes</taxon>
        <taxon>Agaricomycetidae</taxon>
        <taxon>Agaricales</taxon>
        <taxon>Agaricineae</taxon>
        <taxon>Agaricaceae</taxon>
        <taxon>Leucocoprinus</taxon>
    </lineage>
</organism>
<evidence type="ECO:0000313" key="4">
    <source>
        <dbReference type="Proteomes" id="UP001213000"/>
    </source>
</evidence>
<keyword evidence="2" id="KW-1133">Transmembrane helix</keyword>
<dbReference type="AlphaFoldDB" id="A0AAD5VWZ9"/>
<sequence length="999" mass="107245">MVALAIFIWQAVNEARGGPSGFASASDPASSVRLWTVLTIRQTILLVVVGLTLLHVRVGRPISFGGKHWVLWAPSLVLAITSTALSGVLSGAGVNSLFYGIIAYTSTITAVTLIAFSCLVATLFIIKHNLNAINEVDPWPPVSKMLEKPRPSFATEDIDALREGGSCISSNSSSDSRRYSVSAWSFSAHHSANQSVTGYGRPVPPLPSPYSQGISSLADPDQFQRDIPRPRLGSQTSWLTSTDGAHTTISAWSYPPTHNAPSLYAPSTRDCVTPSKMLSRSNTSALGSTQVLGDYSFTPSQAEKGVTPGMGSRVMTLDISFTGTVGWFLLILVPYMFSLPYLVMISQNLPCPLFVSIFFTLSVTLSSPILALNVWLKCSFPIPTGLFDASTELFPDLGLPVPATLALPTRSYESKRSMVTSATVIEGRSGDVWISNGDAVDGKGKIGRVIEVLNPCPKLSVIPQEEYVDTSPSPMASPTPENAQVKRKKVESQTGSYYSAVDENFAIASRIMIAQRHYSTLAQTVIIPSTSHERGDVKATGIIPKRAPGHLRSRSIASVSEPSTPTPADNFNFIPTPPPSFPLPPTPPSARQARLALSHENLFSSGFKLNQVDGISEVDALTAGVLPLLVPRLKIGRGIKVANECSTPDSHNKSRVTKSSKRTDVSALEFSSPQMSSTPARKPRNHKRSSHRRNRYSLASLGLGKGGISSITVWSAVARGAIDNKASQHKDSTVPSNLEVGWKDTIFGAETIPDTDPRLLVQEPSEDLNAADFLSPYAEANISHATSNRTLRVDGMDSARLSLAGSAASTVTLFDDIENDFATGPVAESTPHNSVTRKKRTPSQPPPPLPISKYMITHKRSSIVYITSEDSIDKIDNATTDAESTTISAMAATAQGAIKPKASKLQCAISNVSALFTNVKPNASKSGLRPLTLLKDRDFNNSITPIVLNDTRPSSLSKKQVQCREAPEKPDHNLDPDISARSCSSSGKLKPLKLARSEI</sequence>
<gene>
    <name evidence="3" type="ORF">NP233_g3197</name>
</gene>
<feature type="transmembrane region" description="Helical" evidence="2">
    <location>
        <begin position="696"/>
        <end position="717"/>
    </location>
</feature>
<proteinExistence type="predicted"/>
<feature type="compositionally biased region" description="Polar residues" evidence="1">
    <location>
        <begin position="951"/>
        <end position="960"/>
    </location>
</feature>
<evidence type="ECO:0000256" key="2">
    <source>
        <dbReference type="SAM" id="Phobius"/>
    </source>
</evidence>
<evidence type="ECO:0000256" key="1">
    <source>
        <dbReference type="SAM" id="MobiDB-lite"/>
    </source>
</evidence>
<feature type="region of interest" description="Disordered" evidence="1">
    <location>
        <begin position="643"/>
        <end position="696"/>
    </location>
</feature>
<feature type="region of interest" description="Disordered" evidence="1">
    <location>
        <begin position="822"/>
        <end position="851"/>
    </location>
</feature>
<comment type="caution">
    <text evidence="3">The sequence shown here is derived from an EMBL/GenBank/DDBJ whole genome shotgun (WGS) entry which is preliminary data.</text>
</comment>
<feature type="region of interest" description="Disordered" evidence="1">
    <location>
        <begin position="468"/>
        <end position="493"/>
    </location>
</feature>
<dbReference type="Proteomes" id="UP001213000">
    <property type="component" value="Unassembled WGS sequence"/>
</dbReference>
<feature type="transmembrane region" description="Helical" evidence="2">
    <location>
        <begin position="101"/>
        <end position="126"/>
    </location>
</feature>
<feature type="compositionally biased region" description="Basic residues" evidence="1">
    <location>
        <begin position="681"/>
        <end position="695"/>
    </location>
</feature>
<feature type="compositionally biased region" description="Polar residues" evidence="1">
    <location>
        <begin position="669"/>
        <end position="679"/>
    </location>
</feature>